<accession>A0A8E2ET42</accession>
<feature type="non-terminal residue" evidence="1">
    <location>
        <position position="1"/>
    </location>
</feature>
<keyword evidence="2" id="KW-1185">Reference proteome</keyword>
<sequence length="57" mass="6786">LKKKSSRLNIPYEAYILEEPCSLLAHQIFVLQIIYISYEAYILKEPYSLLAHWIFVL</sequence>
<proteinExistence type="predicted"/>
<organism evidence="1 2">
    <name type="scientific">Glonium stellatum</name>
    <dbReference type="NCBI Taxonomy" id="574774"/>
    <lineage>
        <taxon>Eukaryota</taxon>
        <taxon>Fungi</taxon>
        <taxon>Dikarya</taxon>
        <taxon>Ascomycota</taxon>
        <taxon>Pezizomycotina</taxon>
        <taxon>Dothideomycetes</taxon>
        <taxon>Pleosporomycetidae</taxon>
        <taxon>Gloniales</taxon>
        <taxon>Gloniaceae</taxon>
        <taxon>Glonium</taxon>
    </lineage>
</organism>
<protein>
    <submittedName>
        <fullName evidence="1">Uncharacterized protein</fullName>
    </submittedName>
</protein>
<dbReference type="EMBL" id="KV750666">
    <property type="protein sequence ID" value="OCL03868.1"/>
    <property type="molecule type" value="Genomic_DNA"/>
</dbReference>
<evidence type="ECO:0000313" key="2">
    <source>
        <dbReference type="Proteomes" id="UP000250140"/>
    </source>
</evidence>
<evidence type="ECO:0000313" key="1">
    <source>
        <dbReference type="EMBL" id="OCL03868.1"/>
    </source>
</evidence>
<gene>
    <name evidence="1" type="ORF">AOQ84DRAFT_381191</name>
</gene>
<dbReference type="Proteomes" id="UP000250140">
    <property type="component" value="Unassembled WGS sequence"/>
</dbReference>
<dbReference type="AlphaFoldDB" id="A0A8E2ET42"/>
<reference evidence="1 2" key="1">
    <citation type="journal article" date="2016" name="Nat. Commun.">
        <title>Ectomycorrhizal ecology is imprinted in the genome of the dominant symbiotic fungus Cenococcum geophilum.</title>
        <authorList>
            <consortium name="DOE Joint Genome Institute"/>
            <person name="Peter M."/>
            <person name="Kohler A."/>
            <person name="Ohm R.A."/>
            <person name="Kuo A."/>
            <person name="Krutzmann J."/>
            <person name="Morin E."/>
            <person name="Arend M."/>
            <person name="Barry K.W."/>
            <person name="Binder M."/>
            <person name="Choi C."/>
            <person name="Clum A."/>
            <person name="Copeland A."/>
            <person name="Grisel N."/>
            <person name="Haridas S."/>
            <person name="Kipfer T."/>
            <person name="LaButti K."/>
            <person name="Lindquist E."/>
            <person name="Lipzen A."/>
            <person name="Maire R."/>
            <person name="Meier B."/>
            <person name="Mihaltcheva S."/>
            <person name="Molinier V."/>
            <person name="Murat C."/>
            <person name="Poggeler S."/>
            <person name="Quandt C.A."/>
            <person name="Sperisen C."/>
            <person name="Tritt A."/>
            <person name="Tisserant E."/>
            <person name="Crous P.W."/>
            <person name="Henrissat B."/>
            <person name="Nehls U."/>
            <person name="Egli S."/>
            <person name="Spatafora J.W."/>
            <person name="Grigoriev I.V."/>
            <person name="Martin F.M."/>
        </authorList>
    </citation>
    <scope>NUCLEOTIDE SEQUENCE [LARGE SCALE GENOMIC DNA]</scope>
    <source>
        <strain evidence="1 2">CBS 207.34</strain>
    </source>
</reference>
<name>A0A8E2ET42_9PEZI</name>